<dbReference type="AlphaFoldDB" id="A0A1R3RWV5"/>
<dbReference type="Proteomes" id="UP000188318">
    <property type="component" value="Unassembled WGS sequence"/>
</dbReference>
<evidence type="ECO:0008006" key="3">
    <source>
        <dbReference type="Google" id="ProtNLM"/>
    </source>
</evidence>
<gene>
    <name evidence="1" type="ORF">ASPCADRAFT_513106</name>
</gene>
<dbReference type="GO" id="GO:0016616">
    <property type="term" value="F:oxidoreductase activity, acting on the CH-OH group of donors, NAD or NADP as acceptor"/>
    <property type="evidence" value="ECO:0007669"/>
    <property type="project" value="TreeGrafter"/>
</dbReference>
<dbReference type="Gene3D" id="3.40.50.720">
    <property type="entry name" value="NAD(P)-binding Rossmann-like Domain"/>
    <property type="match status" value="1"/>
</dbReference>
<reference evidence="2" key="1">
    <citation type="journal article" date="2017" name="Genome Biol.">
        <title>Comparative genomics reveals high biological diversity and specific adaptations in the industrially and medically important fungal genus Aspergillus.</title>
        <authorList>
            <person name="de Vries R.P."/>
            <person name="Riley R."/>
            <person name="Wiebenga A."/>
            <person name="Aguilar-Osorio G."/>
            <person name="Amillis S."/>
            <person name="Uchima C.A."/>
            <person name="Anderluh G."/>
            <person name="Asadollahi M."/>
            <person name="Askin M."/>
            <person name="Barry K."/>
            <person name="Battaglia E."/>
            <person name="Bayram O."/>
            <person name="Benocci T."/>
            <person name="Braus-Stromeyer S.A."/>
            <person name="Caldana C."/>
            <person name="Canovas D."/>
            <person name="Cerqueira G.C."/>
            <person name="Chen F."/>
            <person name="Chen W."/>
            <person name="Choi C."/>
            <person name="Clum A."/>
            <person name="Dos Santos R.A."/>
            <person name="Damasio A.R."/>
            <person name="Diallinas G."/>
            <person name="Emri T."/>
            <person name="Fekete E."/>
            <person name="Flipphi M."/>
            <person name="Freyberg S."/>
            <person name="Gallo A."/>
            <person name="Gournas C."/>
            <person name="Habgood R."/>
            <person name="Hainaut M."/>
            <person name="Harispe M.L."/>
            <person name="Henrissat B."/>
            <person name="Hilden K.S."/>
            <person name="Hope R."/>
            <person name="Hossain A."/>
            <person name="Karabika E."/>
            <person name="Karaffa L."/>
            <person name="Karanyi Z."/>
            <person name="Krasevec N."/>
            <person name="Kuo A."/>
            <person name="Kusch H."/>
            <person name="LaButti K."/>
            <person name="Lagendijk E.L."/>
            <person name="Lapidus A."/>
            <person name="Levasseur A."/>
            <person name="Lindquist E."/>
            <person name="Lipzen A."/>
            <person name="Logrieco A.F."/>
            <person name="MacCabe A."/>
            <person name="Maekelae M.R."/>
            <person name="Malavazi I."/>
            <person name="Melin P."/>
            <person name="Meyer V."/>
            <person name="Mielnichuk N."/>
            <person name="Miskei M."/>
            <person name="Molnar A.P."/>
            <person name="Mule G."/>
            <person name="Ngan C.Y."/>
            <person name="Orejas M."/>
            <person name="Orosz E."/>
            <person name="Ouedraogo J.P."/>
            <person name="Overkamp K.M."/>
            <person name="Park H.-S."/>
            <person name="Perrone G."/>
            <person name="Piumi F."/>
            <person name="Punt P.J."/>
            <person name="Ram A.F."/>
            <person name="Ramon A."/>
            <person name="Rauscher S."/>
            <person name="Record E."/>
            <person name="Riano-Pachon D.M."/>
            <person name="Robert V."/>
            <person name="Roehrig J."/>
            <person name="Ruller R."/>
            <person name="Salamov A."/>
            <person name="Salih N.S."/>
            <person name="Samson R.A."/>
            <person name="Sandor E."/>
            <person name="Sanguinetti M."/>
            <person name="Schuetze T."/>
            <person name="Sepcic K."/>
            <person name="Shelest E."/>
            <person name="Sherlock G."/>
            <person name="Sophianopoulou V."/>
            <person name="Squina F.M."/>
            <person name="Sun H."/>
            <person name="Susca A."/>
            <person name="Todd R.B."/>
            <person name="Tsang A."/>
            <person name="Unkles S.E."/>
            <person name="van de Wiele N."/>
            <person name="van Rossen-Uffink D."/>
            <person name="Oliveira J.V."/>
            <person name="Vesth T.C."/>
            <person name="Visser J."/>
            <person name="Yu J.-H."/>
            <person name="Zhou M."/>
            <person name="Andersen M.R."/>
            <person name="Archer D.B."/>
            <person name="Baker S.E."/>
            <person name="Benoit I."/>
            <person name="Brakhage A.A."/>
            <person name="Braus G.H."/>
            <person name="Fischer R."/>
            <person name="Frisvad J.C."/>
            <person name="Goldman G.H."/>
            <person name="Houbraken J."/>
            <person name="Oakley B."/>
            <person name="Pocsi I."/>
            <person name="Scazzocchio C."/>
            <person name="Seiboth B."/>
            <person name="vanKuyk P.A."/>
            <person name="Wortman J."/>
            <person name="Dyer P.S."/>
            <person name="Grigoriev I.V."/>
        </authorList>
    </citation>
    <scope>NUCLEOTIDE SEQUENCE [LARGE SCALE GENOMIC DNA]</scope>
    <source>
        <strain evidence="2">ITEM 5010</strain>
    </source>
</reference>
<dbReference type="OrthoDB" id="7289984at2759"/>
<organism evidence="1 2">
    <name type="scientific">Aspergillus carbonarius (strain ITEM 5010)</name>
    <dbReference type="NCBI Taxonomy" id="602072"/>
    <lineage>
        <taxon>Eukaryota</taxon>
        <taxon>Fungi</taxon>
        <taxon>Dikarya</taxon>
        <taxon>Ascomycota</taxon>
        <taxon>Pezizomycotina</taxon>
        <taxon>Eurotiomycetes</taxon>
        <taxon>Eurotiomycetidae</taxon>
        <taxon>Eurotiales</taxon>
        <taxon>Aspergillaceae</taxon>
        <taxon>Aspergillus</taxon>
        <taxon>Aspergillus subgen. Circumdati</taxon>
    </lineage>
</organism>
<dbReference type="PRINTS" id="PR00081">
    <property type="entry name" value="GDHRDH"/>
</dbReference>
<name>A0A1R3RWV5_ASPC5</name>
<proteinExistence type="predicted"/>
<dbReference type="EMBL" id="KV907495">
    <property type="protein sequence ID" value="OOF98979.1"/>
    <property type="molecule type" value="Genomic_DNA"/>
</dbReference>
<dbReference type="PANTHER" id="PTHR45458:SF3">
    <property type="entry name" value="CHAIN DEHYDROGENASE (ATSC), PUTATIVE-RELATED"/>
    <property type="match status" value="1"/>
</dbReference>
<keyword evidence="2" id="KW-1185">Reference proteome</keyword>
<accession>A0A1R3RWV5</accession>
<sequence>MPSYVITGASRNIGWEFLRQLSSDPQNTVIGLVRNKTETTKKVSDELPERSNIYVLQADITDYAALQGAAAETAKITGGGLDYLIANAGVVSHFDAYDPIGVLGQQPEVLETELMTMLQVNVVGNIHLFNLFIPLIRKGQAKKVIAISSGQGSLEIIPKLKIKVASLYAISKAGLNTAVAKFGVQYAEEGILFMSICPGMVDTGHYADATPEQMLGLSEMLKSFAEYAPHFQGPSTTEAAVKDVLSVIYKSSVENGDSGSFVSHYGNQQWL</sequence>
<dbReference type="VEuPathDB" id="FungiDB:ASPCADRAFT_513106"/>
<dbReference type="InterPro" id="IPR002347">
    <property type="entry name" value="SDR_fam"/>
</dbReference>
<dbReference type="SUPFAM" id="SSF51735">
    <property type="entry name" value="NAD(P)-binding Rossmann-fold domains"/>
    <property type="match status" value="1"/>
</dbReference>
<dbReference type="OMA" id="PHFKGPA"/>
<dbReference type="InterPro" id="IPR036291">
    <property type="entry name" value="NAD(P)-bd_dom_sf"/>
</dbReference>
<evidence type="ECO:0000313" key="1">
    <source>
        <dbReference type="EMBL" id="OOF98979.1"/>
    </source>
</evidence>
<evidence type="ECO:0000313" key="2">
    <source>
        <dbReference type="Proteomes" id="UP000188318"/>
    </source>
</evidence>
<dbReference type="PANTHER" id="PTHR45458">
    <property type="entry name" value="SHORT-CHAIN DEHYDROGENASE/REDUCTASE SDR"/>
    <property type="match status" value="1"/>
</dbReference>
<dbReference type="Pfam" id="PF00106">
    <property type="entry name" value="adh_short"/>
    <property type="match status" value="1"/>
</dbReference>
<protein>
    <recommendedName>
        <fullName evidence="3">NAD(P)-binding protein</fullName>
    </recommendedName>
</protein>
<dbReference type="InterPro" id="IPR052184">
    <property type="entry name" value="SDR_enzymes"/>
</dbReference>